<dbReference type="EMBL" id="JAHLQT010002534">
    <property type="protein sequence ID" value="KAG7177103.1"/>
    <property type="molecule type" value="Genomic_DNA"/>
</dbReference>
<organism evidence="1 2">
    <name type="scientific">Homarus americanus</name>
    <name type="common">American lobster</name>
    <dbReference type="NCBI Taxonomy" id="6706"/>
    <lineage>
        <taxon>Eukaryota</taxon>
        <taxon>Metazoa</taxon>
        <taxon>Ecdysozoa</taxon>
        <taxon>Arthropoda</taxon>
        <taxon>Crustacea</taxon>
        <taxon>Multicrustacea</taxon>
        <taxon>Malacostraca</taxon>
        <taxon>Eumalacostraca</taxon>
        <taxon>Eucarida</taxon>
        <taxon>Decapoda</taxon>
        <taxon>Pleocyemata</taxon>
        <taxon>Astacidea</taxon>
        <taxon>Nephropoidea</taxon>
        <taxon>Nephropidae</taxon>
        <taxon>Homarus</taxon>
    </lineage>
</organism>
<keyword evidence="2" id="KW-1185">Reference proteome</keyword>
<dbReference type="AlphaFoldDB" id="A0A8J5ND55"/>
<accession>A0A8J5ND55</accession>
<dbReference type="Proteomes" id="UP000747542">
    <property type="component" value="Unassembled WGS sequence"/>
</dbReference>
<evidence type="ECO:0000313" key="2">
    <source>
        <dbReference type="Proteomes" id="UP000747542"/>
    </source>
</evidence>
<name>A0A8J5ND55_HOMAM</name>
<gene>
    <name evidence="1" type="ORF">Hamer_G000332</name>
</gene>
<proteinExistence type="predicted"/>
<protein>
    <submittedName>
        <fullName evidence="1">Uncharacterized protein</fullName>
    </submittedName>
</protein>
<sequence length="76" mass="8605">MGEQRISIPTFNHNVEDWLSHVERSLIGSTATDLQKYTALICALPTDVATQVLEVISNPPAQDKFTTQWTALQNWY</sequence>
<comment type="caution">
    <text evidence="1">The sequence shown here is derived from an EMBL/GenBank/DDBJ whole genome shotgun (WGS) entry which is preliminary data.</text>
</comment>
<evidence type="ECO:0000313" key="1">
    <source>
        <dbReference type="EMBL" id="KAG7177103.1"/>
    </source>
</evidence>
<reference evidence="1" key="1">
    <citation type="journal article" date="2021" name="Sci. Adv.">
        <title>The American lobster genome reveals insights on longevity, neural, and immune adaptations.</title>
        <authorList>
            <person name="Polinski J.M."/>
            <person name="Zimin A.V."/>
            <person name="Clark K.F."/>
            <person name="Kohn A.B."/>
            <person name="Sadowski N."/>
            <person name="Timp W."/>
            <person name="Ptitsyn A."/>
            <person name="Khanna P."/>
            <person name="Romanova D.Y."/>
            <person name="Williams P."/>
            <person name="Greenwood S.J."/>
            <person name="Moroz L.L."/>
            <person name="Walt D.R."/>
            <person name="Bodnar A.G."/>
        </authorList>
    </citation>
    <scope>NUCLEOTIDE SEQUENCE</scope>
    <source>
        <strain evidence="1">GMGI-L3</strain>
    </source>
</reference>